<gene>
    <name evidence="1" type="ORF">HYH03_005696</name>
</gene>
<dbReference type="AlphaFoldDB" id="A0A836C1Y3"/>
<dbReference type="OrthoDB" id="541717at2759"/>
<reference evidence="1" key="1">
    <citation type="journal article" date="2020" name="bioRxiv">
        <title>Comparative genomics of Chlamydomonas.</title>
        <authorList>
            <person name="Craig R.J."/>
            <person name="Hasan A.R."/>
            <person name="Ness R.W."/>
            <person name="Keightley P.D."/>
        </authorList>
    </citation>
    <scope>NUCLEOTIDE SEQUENCE</scope>
    <source>
        <strain evidence="1">CCAP 11/70</strain>
    </source>
</reference>
<proteinExistence type="predicted"/>
<name>A0A836C1Y3_9CHLO</name>
<protein>
    <submittedName>
        <fullName evidence="1">Uncharacterized protein</fullName>
    </submittedName>
</protein>
<dbReference type="Proteomes" id="UP000612055">
    <property type="component" value="Unassembled WGS sequence"/>
</dbReference>
<accession>A0A836C1Y3</accession>
<comment type="caution">
    <text evidence="1">The sequence shown here is derived from an EMBL/GenBank/DDBJ whole genome shotgun (WGS) entry which is preliminary data.</text>
</comment>
<organism evidence="1 2">
    <name type="scientific">Edaphochlamys debaryana</name>
    <dbReference type="NCBI Taxonomy" id="47281"/>
    <lineage>
        <taxon>Eukaryota</taxon>
        <taxon>Viridiplantae</taxon>
        <taxon>Chlorophyta</taxon>
        <taxon>core chlorophytes</taxon>
        <taxon>Chlorophyceae</taxon>
        <taxon>CS clade</taxon>
        <taxon>Chlamydomonadales</taxon>
        <taxon>Chlamydomonadales incertae sedis</taxon>
        <taxon>Edaphochlamys</taxon>
    </lineage>
</organism>
<evidence type="ECO:0000313" key="2">
    <source>
        <dbReference type="Proteomes" id="UP000612055"/>
    </source>
</evidence>
<sequence length="189" mass="20952">MDGTIERIQLMQKITNLCLDITNVSKENGSLENKLFKTQKNVNATMFAAGVRDARGVLDWVERAQHINSKAHGNGWRRVLRNQKELRKCLVKAVPLWVPADVGADDKSLPGILGAKIAELYGSLEPRVHVFSLFSPGFGLVIREGVPDAATSSALRCIANEFGVPWEDQEELGDRFHGLSLLHRALLLQ</sequence>
<keyword evidence="2" id="KW-1185">Reference proteome</keyword>
<evidence type="ECO:0000313" key="1">
    <source>
        <dbReference type="EMBL" id="KAG2496093.1"/>
    </source>
</evidence>
<dbReference type="EMBL" id="JAEHOE010000020">
    <property type="protein sequence ID" value="KAG2496093.1"/>
    <property type="molecule type" value="Genomic_DNA"/>
</dbReference>